<feature type="transmembrane region" description="Helical" evidence="2">
    <location>
        <begin position="37"/>
        <end position="59"/>
    </location>
</feature>
<keyword evidence="2" id="KW-0812">Transmembrane</keyword>
<dbReference type="AlphaFoldDB" id="A0A081P3H2"/>
<evidence type="ECO:0000313" key="4">
    <source>
        <dbReference type="Proteomes" id="UP000028123"/>
    </source>
</evidence>
<evidence type="ECO:0000256" key="2">
    <source>
        <dbReference type="SAM" id="Phobius"/>
    </source>
</evidence>
<evidence type="ECO:0000256" key="1">
    <source>
        <dbReference type="SAM" id="MobiDB-lite"/>
    </source>
</evidence>
<accession>A0A081P3H2</accession>
<proteinExistence type="predicted"/>
<gene>
    <name evidence="3" type="ORF">ET33_04090</name>
</gene>
<reference evidence="3 4" key="1">
    <citation type="submission" date="2014-06" db="EMBL/GenBank/DDBJ databases">
        <title>Draft genome sequence of Paenibacillus sp. MSt1.</title>
        <authorList>
            <person name="Aw Y.K."/>
            <person name="Ong K.S."/>
            <person name="Gan H.M."/>
            <person name="Lee S.M."/>
        </authorList>
    </citation>
    <scope>NUCLEOTIDE SEQUENCE [LARGE SCALE GENOMIC DNA]</scope>
    <source>
        <strain evidence="3 4">MSt1</strain>
    </source>
</reference>
<dbReference type="InterPro" id="IPR024596">
    <property type="entry name" value="RNApol_su_b/EpuA"/>
</dbReference>
<dbReference type="EMBL" id="JNVM01000011">
    <property type="protein sequence ID" value="KEQ25245.1"/>
    <property type="molecule type" value="Genomic_DNA"/>
</dbReference>
<name>A0A081P3H2_9BACL</name>
<comment type="caution">
    <text evidence="3">The sequence shown here is derived from an EMBL/GenBank/DDBJ whole genome shotgun (WGS) entry which is preliminary data.</text>
</comment>
<keyword evidence="4" id="KW-1185">Reference proteome</keyword>
<keyword evidence="2" id="KW-1133">Transmembrane helix</keyword>
<feature type="compositionally biased region" description="Polar residues" evidence="1">
    <location>
        <begin position="1"/>
        <end position="14"/>
    </location>
</feature>
<evidence type="ECO:0008006" key="5">
    <source>
        <dbReference type="Google" id="ProtNLM"/>
    </source>
</evidence>
<dbReference type="OrthoDB" id="2990424at2"/>
<sequence length="84" mass="9552">MANGITQSEVGNLSDNRKKAPAESKRWKKAVLTFLKWTWIPFTGIVALLVGLAIGYVYIGKQDFHEVLNVNMWRHAFDLIFADT</sequence>
<organism evidence="3 4">
    <name type="scientific">Paenibacillus tyrfis</name>
    <dbReference type="NCBI Taxonomy" id="1501230"/>
    <lineage>
        <taxon>Bacteria</taxon>
        <taxon>Bacillati</taxon>
        <taxon>Bacillota</taxon>
        <taxon>Bacilli</taxon>
        <taxon>Bacillales</taxon>
        <taxon>Paenibacillaceae</taxon>
        <taxon>Paenibacillus</taxon>
    </lineage>
</organism>
<protein>
    <recommendedName>
        <fullName evidence="5">DNA-directed RNA polymerase subunit beta</fullName>
    </recommendedName>
</protein>
<evidence type="ECO:0000313" key="3">
    <source>
        <dbReference type="EMBL" id="KEQ25245.1"/>
    </source>
</evidence>
<dbReference type="Pfam" id="PF11772">
    <property type="entry name" value="EpuA"/>
    <property type="match status" value="1"/>
</dbReference>
<dbReference type="Proteomes" id="UP000028123">
    <property type="component" value="Unassembled WGS sequence"/>
</dbReference>
<feature type="region of interest" description="Disordered" evidence="1">
    <location>
        <begin position="1"/>
        <end position="23"/>
    </location>
</feature>
<keyword evidence="2" id="KW-0472">Membrane</keyword>